<protein>
    <recommendedName>
        <fullName evidence="3">UPF0122 protein J2S20_001039</fullName>
    </recommendedName>
</protein>
<dbReference type="PANTHER" id="PTHR40083:SF1">
    <property type="entry name" value="UPF0122 PROTEIN YLXM"/>
    <property type="match status" value="1"/>
</dbReference>
<dbReference type="GO" id="GO:0003677">
    <property type="term" value="F:DNA binding"/>
    <property type="evidence" value="ECO:0007669"/>
    <property type="project" value="UniProtKB-KW"/>
</dbReference>
<name>A0AAE4AKS4_9FIRM</name>
<dbReference type="Gene3D" id="1.10.10.10">
    <property type="entry name" value="Winged helix-like DNA-binding domain superfamily/Winged helix DNA-binding domain"/>
    <property type="match status" value="1"/>
</dbReference>
<dbReference type="EMBL" id="JAUSTO010000005">
    <property type="protein sequence ID" value="MDQ0152350.1"/>
    <property type="molecule type" value="Genomic_DNA"/>
</dbReference>
<evidence type="ECO:0000313" key="5">
    <source>
        <dbReference type="Proteomes" id="UP001241537"/>
    </source>
</evidence>
<gene>
    <name evidence="4" type="ORF">J2S20_001039</name>
</gene>
<dbReference type="SUPFAM" id="SSF88659">
    <property type="entry name" value="Sigma3 and sigma4 domains of RNA polymerase sigma factors"/>
    <property type="match status" value="1"/>
</dbReference>
<dbReference type="InterPro" id="IPR007394">
    <property type="entry name" value="UPF0122"/>
</dbReference>
<comment type="similarity">
    <text evidence="1 3">Belongs to the UPF0122 family.</text>
</comment>
<dbReference type="Pfam" id="PF04297">
    <property type="entry name" value="UPF0122"/>
    <property type="match status" value="1"/>
</dbReference>
<comment type="caution">
    <text evidence="4">The sequence shown here is derived from an EMBL/GenBank/DDBJ whole genome shotgun (WGS) entry which is preliminary data.</text>
</comment>
<dbReference type="AlphaFoldDB" id="A0AAE4AKS4"/>
<dbReference type="PANTHER" id="PTHR40083">
    <property type="entry name" value="UPF0122 PROTEIN CBO2450/CLC_2298"/>
    <property type="match status" value="1"/>
</dbReference>
<accession>A0AAE4AKS4</accession>
<keyword evidence="4" id="KW-0238">DNA-binding</keyword>
<sequence length="127" mass="15069">MKERQRAEMGREELDLIVNRDLLFDFYGELLTEHQKRIFTEVVFDDYSISEVARDEGISRQGVSDLIRRTQEQLESYETKLGLVGKFRKQRRLAREITAQAEAFREDERTERIDRIIELSGKLSEEV</sequence>
<dbReference type="InterPro" id="IPR036388">
    <property type="entry name" value="WH-like_DNA-bd_sf"/>
</dbReference>
<dbReference type="NCBIfam" id="NF045758">
    <property type="entry name" value="YlxM"/>
    <property type="match status" value="1"/>
</dbReference>
<proteinExistence type="inferred from homology"/>
<evidence type="ECO:0000313" key="4">
    <source>
        <dbReference type="EMBL" id="MDQ0152350.1"/>
    </source>
</evidence>
<comment type="function">
    <text evidence="2 3">Might take part in the signal recognition particle (SRP) pathway. This is inferred from the conservation of its genetic proximity to ftsY/ffh. May be a regulatory protein.</text>
</comment>
<keyword evidence="5" id="KW-1185">Reference proteome</keyword>
<dbReference type="InterPro" id="IPR054831">
    <property type="entry name" value="UPF0122_fam_protein"/>
</dbReference>
<dbReference type="InterPro" id="IPR013324">
    <property type="entry name" value="RNA_pol_sigma_r3/r4-like"/>
</dbReference>
<reference evidence="4" key="1">
    <citation type="submission" date="2023-07" db="EMBL/GenBank/DDBJ databases">
        <title>Genomic Encyclopedia of Type Strains, Phase IV (KMG-IV): sequencing the most valuable type-strain genomes for metagenomic binning, comparative biology and taxonomic classification.</title>
        <authorList>
            <person name="Goeker M."/>
        </authorList>
    </citation>
    <scope>NUCLEOTIDE SEQUENCE</scope>
    <source>
        <strain evidence="4">DSM 19659</strain>
    </source>
</reference>
<evidence type="ECO:0000256" key="2">
    <source>
        <dbReference type="ARBA" id="ARBA00024764"/>
    </source>
</evidence>
<evidence type="ECO:0000256" key="1">
    <source>
        <dbReference type="ARBA" id="ARBA00008720"/>
    </source>
</evidence>
<dbReference type="Proteomes" id="UP001241537">
    <property type="component" value="Unassembled WGS sequence"/>
</dbReference>
<organism evidence="4 5">
    <name type="scientific">Moryella indoligenes</name>
    <dbReference type="NCBI Taxonomy" id="371674"/>
    <lineage>
        <taxon>Bacteria</taxon>
        <taxon>Bacillati</taxon>
        <taxon>Bacillota</taxon>
        <taxon>Clostridia</taxon>
        <taxon>Lachnospirales</taxon>
        <taxon>Lachnospiraceae</taxon>
        <taxon>Moryella</taxon>
    </lineage>
</organism>
<evidence type="ECO:0000256" key="3">
    <source>
        <dbReference type="HAMAP-Rule" id="MF_00245"/>
    </source>
</evidence>
<dbReference type="HAMAP" id="MF_00245">
    <property type="entry name" value="UPF0122"/>
    <property type="match status" value="1"/>
</dbReference>